<dbReference type="OrthoDB" id="6961139at2"/>
<protein>
    <submittedName>
        <fullName evidence="1">Uncharacterized protein</fullName>
    </submittedName>
</protein>
<comment type="caution">
    <text evidence="1">The sequence shown here is derived from an EMBL/GenBank/DDBJ whole genome shotgun (WGS) entry which is preliminary data.</text>
</comment>
<evidence type="ECO:0000313" key="1">
    <source>
        <dbReference type="EMBL" id="TCK21454.1"/>
    </source>
</evidence>
<dbReference type="Proteomes" id="UP000295560">
    <property type="component" value="Unassembled WGS sequence"/>
</dbReference>
<dbReference type="EMBL" id="SMFZ01000002">
    <property type="protein sequence ID" value="TCK21454.1"/>
    <property type="molecule type" value="Genomic_DNA"/>
</dbReference>
<keyword evidence="2" id="KW-1185">Reference proteome</keyword>
<reference evidence="1 2" key="1">
    <citation type="submission" date="2019-03" db="EMBL/GenBank/DDBJ databases">
        <title>Sequencing the genomes of 1000 actinobacteria strains.</title>
        <authorList>
            <person name="Klenk H.-P."/>
        </authorList>
    </citation>
    <scope>NUCLEOTIDE SEQUENCE [LARGE SCALE GENOMIC DNA]</scope>
    <source>
        <strain evidence="1 2">DSM 44969</strain>
    </source>
</reference>
<proteinExistence type="predicted"/>
<evidence type="ECO:0000313" key="2">
    <source>
        <dbReference type="Proteomes" id="UP000295560"/>
    </source>
</evidence>
<dbReference type="AlphaFoldDB" id="A0A4R1HGX9"/>
<accession>A0A4R1HGX9</accession>
<sequence>MTATPATPTDLVPSSQDLGANMVTFTGDRTTITFFPETPGPLQPGHEGGKLTYEGPEGTIERFGADIARVDSPLGYLLTIVLRPDDDTGQIDLTVLLPRVVGVAMEAPVVFAAMAIRTHRRGFVANPGPVLGYDVLPLVAKAEEVIIAL</sequence>
<name>A0A4R1HGX9_PSEEN</name>
<organism evidence="1 2">
    <name type="scientific">Pseudonocardia endophytica</name>
    <dbReference type="NCBI Taxonomy" id="401976"/>
    <lineage>
        <taxon>Bacteria</taxon>
        <taxon>Bacillati</taxon>
        <taxon>Actinomycetota</taxon>
        <taxon>Actinomycetes</taxon>
        <taxon>Pseudonocardiales</taxon>
        <taxon>Pseudonocardiaceae</taxon>
        <taxon>Pseudonocardia</taxon>
    </lineage>
</organism>
<gene>
    <name evidence="1" type="ORF">EV378_5440</name>
</gene>
<dbReference type="RefSeq" id="WP_132430202.1">
    <property type="nucleotide sequence ID" value="NZ_SMFZ01000002.1"/>
</dbReference>